<evidence type="ECO:0000256" key="4">
    <source>
        <dbReference type="ARBA" id="ARBA00023136"/>
    </source>
</evidence>
<dbReference type="EMBL" id="LS483470">
    <property type="protein sequence ID" value="SQI43077.1"/>
    <property type="molecule type" value="Genomic_DNA"/>
</dbReference>
<feature type="transmembrane region" description="Helical" evidence="7">
    <location>
        <begin position="296"/>
        <end position="317"/>
    </location>
</feature>
<dbReference type="PROSITE" id="PS50850">
    <property type="entry name" value="MFS"/>
    <property type="match status" value="1"/>
</dbReference>
<feature type="transmembrane region" description="Helical" evidence="7">
    <location>
        <begin position="329"/>
        <end position="348"/>
    </location>
</feature>
<evidence type="ECO:0000256" key="3">
    <source>
        <dbReference type="ARBA" id="ARBA00022989"/>
    </source>
</evidence>
<feature type="transmembrane region" description="Helical" evidence="7">
    <location>
        <begin position="160"/>
        <end position="181"/>
    </location>
</feature>
<feature type="transmembrane region" description="Helical" evidence="7">
    <location>
        <begin position="30"/>
        <end position="47"/>
    </location>
</feature>
<dbReference type="Gene3D" id="1.20.1250.20">
    <property type="entry name" value="MFS general substrate transporter like domains"/>
    <property type="match status" value="2"/>
</dbReference>
<sequence length="445" mass="47253">MTVQSTSTGQPTAQGIPTPQGSSNTKPTRVRWTIFGIIFILVVINLIDRVSLSIGMPTIAKEFNLSPTMQGLILSSFFWAYALLQIPGGWLIDKFGARKIITGSTVFWGVFQTLAAFSTGGMSLLFTRMALGAAEAPLFPAGGKMISSWLSSQERGRGAVLMDCGGPLGAALGGIIIAYMIVSLDSWRMVFAIAGIVTVLLGALAWYYLRDNPLEHPKVNQGELDQIFDEKTRAADKLESSEPAPKGLGIPLNSLTGILLGRAAWAMAWFGLLTWGPSYLSHARNFDLHTIGNATFIIFMSGALGSLCGGFLFDLLVKRGVRHIVALKSLLSFSGLVTLVSFVSLPYLSDPVMAVAVLSVASFFLLWGSIYWSFPALLAPKSRVGVVGGTMNMAGSTGGILVPILVGLIVETTGGYNGVLAFFAGCAGFYVLGTCLIGAKSIKNT</sequence>
<comment type="subcellular location">
    <subcellularLocation>
        <location evidence="1">Membrane</location>
        <topology evidence="1">Multi-pass membrane protein</topology>
    </subcellularLocation>
</comment>
<proteinExistence type="inferred from homology"/>
<evidence type="ECO:0000256" key="6">
    <source>
        <dbReference type="SAM" id="MobiDB-lite"/>
    </source>
</evidence>
<dbReference type="CDD" id="cd17319">
    <property type="entry name" value="MFS_ExuT_GudP_like"/>
    <property type="match status" value="1"/>
</dbReference>
<accession>A0A2X4UT95</accession>
<dbReference type="InterPro" id="IPR011701">
    <property type="entry name" value="MFS"/>
</dbReference>
<dbReference type="InterPro" id="IPR020846">
    <property type="entry name" value="MFS_dom"/>
</dbReference>
<feature type="transmembrane region" description="Helical" evidence="7">
    <location>
        <begin position="354"/>
        <end position="374"/>
    </location>
</feature>
<feature type="transmembrane region" description="Helical" evidence="7">
    <location>
        <begin position="255"/>
        <end position="276"/>
    </location>
</feature>
<feature type="transmembrane region" description="Helical" evidence="7">
    <location>
        <begin position="386"/>
        <end position="410"/>
    </location>
</feature>
<organism evidence="9 10">
    <name type="scientific">Leminorella richardii</name>
    <dbReference type="NCBI Taxonomy" id="158841"/>
    <lineage>
        <taxon>Bacteria</taxon>
        <taxon>Pseudomonadati</taxon>
        <taxon>Pseudomonadota</taxon>
        <taxon>Gammaproteobacteria</taxon>
        <taxon>Enterobacterales</taxon>
        <taxon>Budviciaceae</taxon>
        <taxon>Leminorella</taxon>
    </lineage>
</organism>
<feature type="transmembrane region" description="Helical" evidence="7">
    <location>
        <begin position="68"/>
        <end position="86"/>
    </location>
</feature>
<evidence type="ECO:0000259" key="8">
    <source>
        <dbReference type="PROSITE" id="PS50850"/>
    </source>
</evidence>
<dbReference type="PANTHER" id="PTHR11662:SF399">
    <property type="entry name" value="FI19708P1-RELATED"/>
    <property type="match status" value="1"/>
</dbReference>
<feature type="domain" description="Major facilitator superfamily (MFS) profile" evidence="8">
    <location>
        <begin position="34"/>
        <end position="442"/>
    </location>
</feature>
<dbReference type="KEGG" id="lri:NCTC12151_02841"/>
<dbReference type="InterPro" id="IPR036259">
    <property type="entry name" value="MFS_trans_sf"/>
</dbReference>
<dbReference type="SUPFAM" id="SSF103473">
    <property type="entry name" value="MFS general substrate transporter"/>
    <property type="match status" value="1"/>
</dbReference>
<evidence type="ECO:0000313" key="10">
    <source>
        <dbReference type="Proteomes" id="UP000249005"/>
    </source>
</evidence>
<dbReference type="GO" id="GO:0022857">
    <property type="term" value="F:transmembrane transporter activity"/>
    <property type="evidence" value="ECO:0007669"/>
    <property type="project" value="InterPro"/>
</dbReference>
<evidence type="ECO:0000256" key="5">
    <source>
        <dbReference type="ARBA" id="ARBA00038514"/>
    </source>
</evidence>
<feature type="transmembrane region" description="Helical" evidence="7">
    <location>
        <begin position="187"/>
        <end position="209"/>
    </location>
</feature>
<name>A0A2X4UT95_9GAMM</name>
<dbReference type="AlphaFoldDB" id="A0A2X4UT95"/>
<keyword evidence="4 7" id="KW-0472">Membrane</keyword>
<feature type="transmembrane region" description="Helical" evidence="7">
    <location>
        <begin position="416"/>
        <end position="439"/>
    </location>
</feature>
<dbReference type="Proteomes" id="UP000249005">
    <property type="component" value="Chromosome 1"/>
</dbReference>
<evidence type="ECO:0000256" key="1">
    <source>
        <dbReference type="ARBA" id="ARBA00004141"/>
    </source>
</evidence>
<evidence type="ECO:0000256" key="2">
    <source>
        <dbReference type="ARBA" id="ARBA00022692"/>
    </source>
</evidence>
<reference evidence="9 10" key="1">
    <citation type="submission" date="2018-06" db="EMBL/GenBank/DDBJ databases">
        <authorList>
            <consortium name="Pathogen Informatics"/>
            <person name="Doyle S."/>
        </authorList>
    </citation>
    <scope>NUCLEOTIDE SEQUENCE [LARGE SCALE GENOMIC DNA]</scope>
    <source>
        <strain evidence="9 10">NCTC12151</strain>
    </source>
</reference>
<dbReference type="InterPro" id="IPR050382">
    <property type="entry name" value="MFS_Na/Anion_cotransporter"/>
</dbReference>
<dbReference type="Pfam" id="PF07690">
    <property type="entry name" value="MFS_1"/>
    <property type="match status" value="1"/>
</dbReference>
<protein>
    <submittedName>
        <fullName evidence="9">D-galactarate permease</fullName>
    </submittedName>
</protein>
<comment type="similarity">
    <text evidence="5">Belongs to the major facilitator superfamily. Phthalate permease family.</text>
</comment>
<evidence type="ECO:0000313" key="9">
    <source>
        <dbReference type="EMBL" id="SQI43077.1"/>
    </source>
</evidence>
<evidence type="ECO:0000256" key="7">
    <source>
        <dbReference type="SAM" id="Phobius"/>
    </source>
</evidence>
<dbReference type="OrthoDB" id="8596007at2"/>
<keyword evidence="3 7" id="KW-1133">Transmembrane helix</keyword>
<keyword evidence="2 7" id="KW-0812">Transmembrane</keyword>
<dbReference type="GO" id="GO:0016020">
    <property type="term" value="C:membrane"/>
    <property type="evidence" value="ECO:0007669"/>
    <property type="project" value="UniProtKB-SubCell"/>
</dbReference>
<dbReference type="RefSeq" id="WP_111741222.1">
    <property type="nucleotide sequence ID" value="NZ_LR698987.1"/>
</dbReference>
<dbReference type="PANTHER" id="PTHR11662">
    <property type="entry name" value="SOLUTE CARRIER FAMILY 17"/>
    <property type="match status" value="1"/>
</dbReference>
<gene>
    <name evidence="9" type="primary">garP_2</name>
    <name evidence="9" type="ORF">NCTC12151_02841</name>
</gene>
<feature type="region of interest" description="Disordered" evidence="6">
    <location>
        <begin position="1"/>
        <end position="25"/>
    </location>
</feature>
<feature type="transmembrane region" description="Helical" evidence="7">
    <location>
        <begin position="106"/>
        <end position="126"/>
    </location>
</feature>
<keyword evidence="10" id="KW-1185">Reference proteome</keyword>